<dbReference type="Gene3D" id="1.10.443.10">
    <property type="entry name" value="Intergrase catalytic core"/>
    <property type="match status" value="1"/>
</dbReference>
<evidence type="ECO:0000259" key="2">
    <source>
        <dbReference type="PROSITE" id="PS51898"/>
    </source>
</evidence>
<dbReference type="InterPro" id="IPR002104">
    <property type="entry name" value="Integrase_catalytic"/>
</dbReference>
<proteinExistence type="predicted"/>
<dbReference type="GO" id="GO:0015074">
    <property type="term" value="P:DNA integration"/>
    <property type="evidence" value="ECO:0007669"/>
    <property type="project" value="InterPro"/>
</dbReference>
<gene>
    <name evidence="3" type="ORF">HLPR_11330</name>
</gene>
<dbReference type="PANTHER" id="PTHR30349">
    <property type="entry name" value="PHAGE INTEGRASE-RELATED"/>
    <property type="match status" value="1"/>
</dbReference>
<name>A0AAU9EDS3_9FIRM</name>
<dbReference type="SUPFAM" id="SSF56349">
    <property type="entry name" value="DNA breaking-rejoining enzymes"/>
    <property type="match status" value="1"/>
</dbReference>
<dbReference type="InterPro" id="IPR011010">
    <property type="entry name" value="DNA_brk_join_enz"/>
</dbReference>
<dbReference type="PANTHER" id="PTHR30349:SF82">
    <property type="entry name" value="INTEGRASE_RECOMBINASE YOEC-RELATED"/>
    <property type="match status" value="1"/>
</dbReference>
<dbReference type="PROSITE" id="PS51898">
    <property type="entry name" value="TYR_RECOMBINASE"/>
    <property type="match status" value="1"/>
</dbReference>
<reference evidence="3 4" key="1">
    <citation type="submission" date="2023-08" db="EMBL/GenBank/DDBJ databases">
        <title>Helicovermis profunda gen. nov., sp. nov., a novel mesophilic, fermentative bacterium within the Bacillota from a deep-sea hydrothermal vent chimney.</title>
        <authorList>
            <person name="Miyazaki U."/>
            <person name="Mizutani D."/>
            <person name="Hashimoto Y."/>
            <person name="Tame A."/>
            <person name="Sawayama S."/>
            <person name="Miyazaki J."/>
            <person name="Takai K."/>
            <person name="Nakagawa S."/>
        </authorList>
    </citation>
    <scope>NUCLEOTIDE SEQUENCE [LARGE SCALE GENOMIC DNA]</scope>
    <source>
        <strain evidence="3 4">S502</strain>
    </source>
</reference>
<dbReference type="AlphaFoldDB" id="A0AAU9EDS3"/>
<dbReference type="EMBL" id="AP028654">
    <property type="protein sequence ID" value="BEP28802.1"/>
    <property type="molecule type" value="Genomic_DNA"/>
</dbReference>
<evidence type="ECO:0000256" key="1">
    <source>
        <dbReference type="ARBA" id="ARBA00023172"/>
    </source>
</evidence>
<dbReference type="RefSeq" id="WP_338537107.1">
    <property type="nucleotide sequence ID" value="NZ_AP028654.1"/>
</dbReference>
<dbReference type="InterPro" id="IPR050090">
    <property type="entry name" value="Tyrosine_recombinase_XerCD"/>
</dbReference>
<dbReference type="GO" id="GO:0006310">
    <property type="term" value="P:DNA recombination"/>
    <property type="evidence" value="ECO:0007669"/>
    <property type="project" value="UniProtKB-KW"/>
</dbReference>
<dbReference type="CDD" id="cd01192">
    <property type="entry name" value="INT_C_like_3"/>
    <property type="match status" value="1"/>
</dbReference>
<evidence type="ECO:0000313" key="4">
    <source>
        <dbReference type="Proteomes" id="UP001321786"/>
    </source>
</evidence>
<dbReference type="InterPro" id="IPR013762">
    <property type="entry name" value="Integrase-like_cat_sf"/>
</dbReference>
<organism evidence="3 4">
    <name type="scientific">Helicovermis profundi</name>
    <dbReference type="NCBI Taxonomy" id="3065157"/>
    <lineage>
        <taxon>Bacteria</taxon>
        <taxon>Bacillati</taxon>
        <taxon>Bacillota</taxon>
        <taxon>Clostridia</taxon>
        <taxon>Helicovermis</taxon>
    </lineage>
</organism>
<feature type="domain" description="Tyr recombinase" evidence="2">
    <location>
        <begin position="1"/>
        <end position="177"/>
    </location>
</feature>
<dbReference type="Proteomes" id="UP001321786">
    <property type="component" value="Chromosome"/>
</dbReference>
<protein>
    <submittedName>
        <fullName evidence="3">Site-specific integrase</fullName>
    </submittedName>
</protein>
<dbReference type="GO" id="GO:0003677">
    <property type="term" value="F:DNA binding"/>
    <property type="evidence" value="ECO:0007669"/>
    <property type="project" value="InterPro"/>
</dbReference>
<keyword evidence="4" id="KW-1185">Reference proteome</keyword>
<accession>A0AAU9EDS3</accession>
<keyword evidence="1" id="KW-0233">DNA recombination</keyword>
<evidence type="ECO:0000313" key="3">
    <source>
        <dbReference type="EMBL" id="BEP28802.1"/>
    </source>
</evidence>
<sequence>MNYVEPIRDSGMVNDIANYLKKDNLRNYIMYIIGINTGLRISDILKIKVKDVRNKQFIVLKEKKTSKQRNIKINKVLRREFRMYCIGKDSNEYLIKSRIGVNKPISRYMAYKILNETASMFGLENIGTHTLRKTFGYHFYNQTKDAATLRLIFNHSSDAVTLRYIGILQESINTKIDNFEI</sequence>
<dbReference type="Pfam" id="PF00589">
    <property type="entry name" value="Phage_integrase"/>
    <property type="match status" value="1"/>
</dbReference>
<dbReference type="KEGG" id="hprf:HLPR_11330"/>